<organism evidence="8">
    <name type="scientific">Streptomyces sp. SID12501</name>
    <dbReference type="NCBI Taxonomy" id="2706042"/>
    <lineage>
        <taxon>Bacteria</taxon>
        <taxon>Bacillati</taxon>
        <taxon>Actinomycetota</taxon>
        <taxon>Actinomycetes</taxon>
        <taxon>Kitasatosporales</taxon>
        <taxon>Streptomycetaceae</taxon>
        <taxon>Streptomyces</taxon>
    </lineage>
</organism>
<protein>
    <recommendedName>
        <fullName evidence="7">Cytosine-specific methyltransferase</fullName>
        <ecNumber evidence="7">2.1.1.37</ecNumber>
    </recommendedName>
</protein>
<dbReference type="GO" id="GO:0003886">
    <property type="term" value="F:DNA (cytosine-5-)-methyltransferase activity"/>
    <property type="evidence" value="ECO:0007669"/>
    <property type="project" value="UniProtKB-EC"/>
</dbReference>
<gene>
    <name evidence="8" type="ORF">G3I71_07895</name>
</gene>
<dbReference type="Gene3D" id="3.90.120.10">
    <property type="entry name" value="DNA Methylase, subunit A, domain 2"/>
    <property type="match status" value="1"/>
</dbReference>
<dbReference type="Gene3D" id="3.40.50.150">
    <property type="entry name" value="Vaccinia Virus protein VP39"/>
    <property type="match status" value="1"/>
</dbReference>
<evidence type="ECO:0000256" key="3">
    <source>
        <dbReference type="ARBA" id="ARBA00022691"/>
    </source>
</evidence>
<evidence type="ECO:0000256" key="1">
    <source>
        <dbReference type="ARBA" id="ARBA00022603"/>
    </source>
</evidence>
<dbReference type="RefSeq" id="WP_164313181.1">
    <property type="nucleotide sequence ID" value="NZ_JAAGLU010000005.1"/>
</dbReference>
<evidence type="ECO:0000313" key="8">
    <source>
        <dbReference type="EMBL" id="NEC85745.1"/>
    </source>
</evidence>
<dbReference type="InterPro" id="IPR001525">
    <property type="entry name" value="C5_MeTfrase"/>
</dbReference>
<sequence>MYNLRLLEPEPITVVDLFSGCGGFTQGFHEFRPEGAEDGDPVFHSIAAVEHNAAAVATYAANFGSGRPDRTFPQAGVHFGDIEKWEPTPDALHADVVVGGPPCQGFSALNRSKKGSDRNRLWEEYVRIVAKIRPKVFVIENVDRFLKSNEFLNLLSQVEEGGLLADYELVDPPGHEPTDTDEQKHKRYLLNSANYGAVQARRRTIVIGVLRDVDNGRRMAYPAATHVRRPKRNSGLPSNLQLDGAHAEPSFWQAVRSVFDESAKLKIEGTELPDGKDHIPEIDAVIPGVFTTRDLHFGRNPEPLSRARYRAIPEGGNRKDLRNKWYTVNESGEIRLFNTPEPAGVRTTVGYLSTASWDNHNTGTGDVMGRLRMDEPSVTIRTEFFKPEKGRYLHPTEPRPITHYEAARIQGFPTDFRWCGSKTEIATQIGNAVPIPLGKAIAEAIHTYLHGNA</sequence>
<dbReference type="GO" id="GO:0032259">
    <property type="term" value="P:methylation"/>
    <property type="evidence" value="ECO:0007669"/>
    <property type="project" value="UniProtKB-KW"/>
</dbReference>
<dbReference type="GO" id="GO:0003677">
    <property type="term" value="F:DNA binding"/>
    <property type="evidence" value="ECO:0007669"/>
    <property type="project" value="TreeGrafter"/>
</dbReference>
<dbReference type="PROSITE" id="PS51679">
    <property type="entry name" value="SAM_MT_C5"/>
    <property type="match status" value="1"/>
</dbReference>
<dbReference type="EC" id="2.1.1.37" evidence="7"/>
<reference evidence="8" key="1">
    <citation type="submission" date="2020-01" db="EMBL/GenBank/DDBJ databases">
        <title>Insect and environment-associated Actinomycetes.</title>
        <authorList>
            <person name="Currrie C."/>
            <person name="Chevrette M."/>
            <person name="Carlson C."/>
            <person name="Stubbendieck R."/>
            <person name="Wendt-Pienkowski E."/>
        </authorList>
    </citation>
    <scope>NUCLEOTIDE SEQUENCE</scope>
    <source>
        <strain evidence="8">SID12501</strain>
    </source>
</reference>
<keyword evidence="1 5" id="KW-0489">Methyltransferase</keyword>
<dbReference type="GO" id="GO:0009307">
    <property type="term" value="P:DNA restriction-modification system"/>
    <property type="evidence" value="ECO:0007669"/>
    <property type="project" value="UniProtKB-KW"/>
</dbReference>
<evidence type="ECO:0000256" key="2">
    <source>
        <dbReference type="ARBA" id="ARBA00022679"/>
    </source>
</evidence>
<dbReference type="InterPro" id="IPR050390">
    <property type="entry name" value="C5-Methyltransferase"/>
</dbReference>
<keyword evidence="3 5" id="KW-0949">S-adenosyl-L-methionine</keyword>
<accession>A0A6B3BM26</accession>
<comment type="caution">
    <text evidence="8">The sequence shown here is derived from an EMBL/GenBank/DDBJ whole genome shotgun (WGS) entry which is preliminary data.</text>
</comment>
<dbReference type="InterPro" id="IPR018117">
    <property type="entry name" value="C5_DNA_meth_AS"/>
</dbReference>
<dbReference type="NCBIfam" id="TIGR00675">
    <property type="entry name" value="dcm"/>
    <property type="match status" value="1"/>
</dbReference>
<comment type="similarity">
    <text evidence="5 6">Belongs to the class I-like SAM-binding methyltransferase superfamily. C5-methyltransferase family.</text>
</comment>
<proteinExistence type="inferred from homology"/>
<dbReference type="PRINTS" id="PR00105">
    <property type="entry name" value="C5METTRFRASE"/>
</dbReference>
<dbReference type="InterPro" id="IPR031303">
    <property type="entry name" value="C5_meth_CS"/>
</dbReference>
<dbReference type="EMBL" id="JAAGLU010000005">
    <property type="protein sequence ID" value="NEC85745.1"/>
    <property type="molecule type" value="Genomic_DNA"/>
</dbReference>
<evidence type="ECO:0000256" key="5">
    <source>
        <dbReference type="PROSITE-ProRule" id="PRU01016"/>
    </source>
</evidence>
<dbReference type="SUPFAM" id="SSF53335">
    <property type="entry name" value="S-adenosyl-L-methionine-dependent methyltransferases"/>
    <property type="match status" value="1"/>
</dbReference>
<dbReference type="AlphaFoldDB" id="A0A6B3BM26"/>
<dbReference type="PANTHER" id="PTHR10629:SF52">
    <property type="entry name" value="DNA (CYTOSINE-5)-METHYLTRANSFERASE 1"/>
    <property type="match status" value="1"/>
</dbReference>
<dbReference type="PROSITE" id="PS00095">
    <property type="entry name" value="C5_MTASE_2"/>
    <property type="match status" value="1"/>
</dbReference>
<dbReference type="InterPro" id="IPR029063">
    <property type="entry name" value="SAM-dependent_MTases_sf"/>
</dbReference>
<evidence type="ECO:0000256" key="6">
    <source>
        <dbReference type="RuleBase" id="RU000416"/>
    </source>
</evidence>
<dbReference type="GO" id="GO:0044027">
    <property type="term" value="P:negative regulation of gene expression via chromosomal CpG island methylation"/>
    <property type="evidence" value="ECO:0007669"/>
    <property type="project" value="TreeGrafter"/>
</dbReference>
<keyword evidence="4" id="KW-0680">Restriction system</keyword>
<keyword evidence="2 5" id="KW-0808">Transferase</keyword>
<evidence type="ECO:0000256" key="4">
    <source>
        <dbReference type="ARBA" id="ARBA00022747"/>
    </source>
</evidence>
<dbReference type="PANTHER" id="PTHR10629">
    <property type="entry name" value="CYTOSINE-SPECIFIC METHYLTRANSFERASE"/>
    <property type="match status" value="1"/>
</dbReference>
<feature type="active site" evidence="5">
    <location>
        <position position="103"/>
    </location>
</feature>
<comment type="catalytic activity">
    <reaction evidence="7">
        <text>a 2'-deoxycytidine in DNA + S-adenosyl-L-methionine = a 5-methyl-2'-deoxycytidine in DNA + S-adenosyl-L-homocysteine + H(+)</text>
        <dbReference type="Rhea" id="RHEA:13681"/>
        <dbReference type="Rhea" id="RHEA-COMP:11369"/>
        <dbReference type="Rhea" id="RHEA-COMP:11370"/>
        <dbReference type="ChEBI" id="CHEBI:15378"/>
        <dbReference type="ChEBI" id="CHEBI:57856"/>
        <dbReference type="ChEBI" id="CHEBI:59789"/>
        <dbReference type="ChEBI" id="CHEBI:85452"/>
        <dbReference type="ChEBI" id="CHEBI:85454"/>
        <dbReference type="EC" id="2.1.1.37"/>
    </reaction>
</comment>
<dbReference type="Pfam" id="PF00145">
    <property type="entry name" value="DNA_methylase"/>
    <property type="match status" value="1"/>
</dbReference>
<name>A0A6B3BM26_9ACTN</name>
<evidence type="ECO:0000256" key="7">
    <source>
        <dbReference type="RuleBase" id="RU000417"/>
    </source>
</evidence>
<dbReference type="PROSITE" id="PS00094">
    <property type="entry name" value="C5_MTASE_1"/>
    <property type="match status" value="1"/>
</dbReference>